<keyword evidence="5" id="KW-1185">Reference proteome</keyword>
<evidence type="ECO:0000313" key="2">
    <source>
        <dbReference type="EMBL" id="CAD6901721.1"/>
    </source>
</evidence>
<protein>
    <recommendedName>
        <fullName evidence="6">SnoaL-like domain-containing protein</fullName>
    </recommendedName>
</protein>
<dbReference type="AlphaFoldDB" id="A0A177UFI3"/>
<comment type="caution">
    <text evidence="3">The sequence shown here is derived from an EMBL/GenBank/DDBJ whole genome shotgun (WGS) entry which is preliminary data.</text>
</comment>
<dbReference type="EMBL" id="CAJHJG010000366">
    <property type="protein sequence ID" value="CAD6901721.1"/>
    <property type="molecule type" value="Genomic_DNA"/>
</dbReference>
<dbReference type="SUPFAM" id="SSF54427">
    <property type="entry name" value="NTF2-like"/>
    <property type="match status" value="1"/>
</dbReference>
<evidence type="ECO:0000313" key="5">
    <source>
        <dbReference type="Proteomes" id="UP000836402"/>
    </source>
</evidence>
<dbReference type="PANTHER" id="PTHR34213">
    <property type="entry name" value="NUCLEAR TRANSPORT FACTOR 2 (NTF2) FAMILY PROTEIN"/>
    <property type="match status" value="1"/>
</dbReference>
<dbReference type="PANTHER" id="PTHR34213:SF2">
    <property type="entry name" value="NUCLEAR TRANSPORT FACTOR 2 (NTF2) FAMILY PROTEIN"/>
    <property type="match status" value="1"/>
</dbReference>
<evidence type="ECO:0008006" key="6">
    <source>
        <dbReference type="Google" id="ProtNLM"/>
    </source>
</evidence>
<proteinExistence type="predicted"/>
<reference evidence="3" key="2">
    <citation type="journal article" date="2019" name="IMA Fungus">
        <title>Genome sequencing and comparison of five Tilletia species to identify candidate genes for the detection of regulated species infecting wheat.</title>
        <authorList>
            <person name="Nguyen H.D.T."/>
            <person name="Sultana T."/>
            <person name="Kesanakurti P."/>
            <person name="Hambleton S."/>
        </authorList>
    </citation>
    <scope>NUCLEOTIDE SEQUENCE</scope>
    <source>
        <strain evidence="3">DAOMC 238032</strain>
    </source>
</reference>
<keyword evidence="1" id="KW-0472">Membrane</keyword>
<reference evidence="3" key="1">
    <citation type="submission" date="2016-04" db="EMBL/GenBank/DDBJ databases">
        <authorList>
            <person name="Nguyen H.D."/>
            <person name="Kesanakurti P."/>
            <person name="Cullis J."/>
            <person name="Levesque C.A."/>
            <person name="Hambleton S."/>
        </authorList>
    </citation>
    <scope>NUCLEOTIDE SEQUENCE</scope>
    <source>
        <strain evidence="3">DAOMC 238032</strain>
    </source>
</reference>
<name>A0A177UFI3_9BASI</name>
<dbReference type="Proteomes" id="UP000836402">
    <property type="component" value="Unassembled WGS sequence"/>
</dbReference>
<evidence type="ECO:0000313" key="4">
    <source>
        <dbReference type="Proteomes" id="UP000077671"/>
    </source>
</evidence>
<dbReference type="InterPro" id="IPR032710">
    <property type="entry name" value="NTF2-like_dom_sf"/>
</dbReference>
<dbReference type="Proteomes" id="UP000077671">
    <property type="component" value="Unassembled WGS sequence"/>
</dbReference>
<dbReference type="EMBL" id="LWDD02000329">
    <property type="protein sequence ID" value="KAE8261714.1"/>
    <property type="molecule type" value="Genomic_DNA"/>
</dbReference>
<evidence type="ECO:0000313" key="3">
    <source>
        <dbReference type="EMBL" id="KAE8261714.1"/>
    </source>
</evidence>
<organism evidence="3 4">
    <name type="scientific">Tilletia caries</name>
    <name type="common">wheat bunt fungus</name>
    <dbReference type="NCBI Taxonomy" id="13290"/>
    <lineage>
        <taxon>Eukaryota</taxon>
        <taxon>Fungi</taxon>
        <taxon>Dikarya</taxon>
        <taxon>Basidiomycota</taxon>
        <taxon>Ustilaginomycotina</taxon>
        <taxon>Exobasidiomycetes</taxon>
        <taxon>Tilletiales</taxon>
        <taxon>Tilletiaceae</taxon>
        <taxon>Tilletia</taxon>
    </lineage>
</organism>
<reference evidence="2" key="3">
    <citation type="submission" date="2020-10" db="EMBL/GenBank/DDBJ databases">
        <authorList>
            <person name="Sedaghatjoo S."/>
        </authorList>
    </citation>
    <scope>NUCLEOTIDE SEQUENCE</scope>
    <source>
        <strain evidence="2">AZH3</strain>
    </source>
</reference>
<accession>A0A177UFI3</accession>
<evidence type="ECO:0000256" key="1">
    <source>
        <dbReference type="SAM" id="Phobius"/>
    </source>
</evidence>
<keyword evidence="1" id="KW-1133">Transmembrane helix</keyword>
<dbReference type="Gene3D" id="3.10.450.50">
    <property type="match status" value="1"/>
</dbReference>
<keyword evidence="1" id="KW-0812">Transmembrane</keyword>
<feature type="transmembrane region" description="Helical" evidence="1">
    <location>
        <begin position="41"/>
        <end position="62"/>
    </location>
</feature>
<gene>
    <name evidence="3" type="ORF">A4X03_0g3026</name>
    <name evidence="2" type="ORF">JKIAZH3_G7111</name>
</gene>
<sequence length="220" mass="24889">MPDFGNEPSAASDRSMTPTFIGQTVERTALLSIHRQGQHLIALRTLALLLTTLIFISSYTIMASTIGATTFSALSPRTATLIQEAQALFQAKFDPAIFARHWAPNPVFVDPIAYASGMREVMAQWKGMTVFSESKTLDWKLTKDEPNRIEWEQRQFYKTALFSKTMESTVVLELDDEGRITHFEDRWNHKPISNGITYPLRRLNAIVMPFLTRPPPPSSL</sequence>